<organism evidence="3 4">
    <name type="scientific">Panicum virgatum</name>
    <name type="common">Blackwell switchgrass</name>
    <dbReference type="NCBI Taxonomy" id="38727"/>
    <lineage>
        <taxon>Eukaryota</taxon>
        <taxon>Viridiplantae</taxon>
        <taxon>Streptophyta</taxon>
        <taxon>Embryophyta</taxon>
        <taxon>Tracheophyta</taxon>
        <taxon>Spermatophyta</taxon>
        <taxon>Magnoliopsida</taxon>
        <taxon>Liliopsida</taxon>
        <taxon>Poales</taxon>
        <taxon>Poaceae</taxon>
        <taxon>PACMAD clade</taxon>
        <taxon>Panicoideae</taxon>
        <taxon>Panicodae</taxon>
        <taxon>Paniceae</taxon>
        <taxon>Panicinae</taxon>
        <taxon>Panicum</taxon>
        <taxon>Panicum sect. Hiantes</taxon>
    </lineage>
</organism>
<reference evidence="3" key="1">
    <citation type="submission" date="2020-05" db="EMBL/GenBank/DDBJ databases">
        <title>WGS assembly of Panicum virgatum.</title>
        <authorList>
            <person name="Lovell J.T."/>
            <person name="Jenkins J."/>
            <person name="Shu S."/>
            <person name="Juenger T.E."/>
            <person name="Schmutz J."/>
        </authorList>
    </citation>
    <scope>NUCLEOTIDE SEQUENCE</scope>
    <source>
        <strain evidence="3">AP13</strain>
    </source>
</reference>
<dbReference type="Proteomes" id="UP000823388">
    <property type="component" value="Chromosome 8N"/>
</dbReference>
<evidence type="ECO:0000313" key="4">
    <source>
        <dbReference type="Proteomes" id="UP000823388"/>
    </source>
</evidence>
<dbReference type="EMBL" id="CM029052">
    <property type="protein sequence ID" value="KAG2556317.1"/>
    <property type="molecule type" value="Genomic_DNA"/>
</dbReference>
<proteinExistence type="predicted"/>
<keyword evidence="1" id="KW-0175">Coiled coil</keyword>
<comment type="caution">
    <text evidence="3">The sequence shown here is derived from an EMBL/GenBank/DDBJ whole genome shotgun (WGS) entry which is preliminary data.</text>
</comment>
<keyword evidence="4" id="KW-1185">Reference proteome</keyword>
<dbReference type="AlphaFoldDB" id="A0A8T0P2P9"/>
<evidence type="ECO:0000313" key="3">
    <source>
        <dbReference type="EMBL" id="KAG2556317.1"/>
    </source>
</evidence>
<feature type="region of interest" description="Disordered" evidence="2">
    <location>
        <begin position="418"/>
        <end position="441"/>
    </location>
</feature>
<dbReference type="OrthoDB" id="10578301at2759"/>
<feature type="coiled-coil region" evidence="1">
    <location>
        <begin position="68"/>
        <end position="95"/>
    </location>
</feature>
<name>A0A8T0P2P9_PANVG</name>
<sequence>MICCILCLEFVPVITKIAKLENSCDALLDENEKLNMNMSSDKCMISRLGSVNAPISYKSSDALPCDSCDSLLAKNDDLNASLACLKSENDMLKSNASMPCNSCVALHSDLDKARDEVVLLKSNASLPCALCESLKAEIKELKLTHTTCVEQLEHSRAEIIEIKSLPSAMCSLKENGDACLASIDNHDALHGISKIDASPIICTTCIDLKSKVEALKRILDDMSIKLVEHNDMSARFEIEVDLLRTTYAKCIEEQVESFRNAPCGTCDRLKSENEFLSKRYKSLCAKSFDSRDSCNSDDGVSKLASSQPELASVERESLDFSTSACASDSSFIAIPKPVASSGVAQSDSDGKGASHFFGAHISKPKFHCTFCKKDGHSVEFCFRRVKHERRVRVKASRMSCSLPHGTCDSKLGTKYRVDASGSKSQGTSHFRENGDSSSRTVSRCRPLYHCPFCEKDGHQVNFCYRRARRMWRVRASRPLVVHSPSDGMSTRVPSKKPRFIDGFFDSFSSGFCRVRGHASNASRIGP</sequence>
<accession>A0A8T0P2P9</accession>
<evidence type="ECO:0000256" key="2">
    <source>
        <dbReference type="SAM" id="MobiDB-lite"/>
    </source>
</evidence>
<evidence type="ECO:0000256" key="1">
    <source>
        <dbReference type="SAM" id="Coils"/>
    </source>
</evidence>
<gene>
    <name evidence="3" type="ORF">PVAP13_8NG084501</name>
</gene>
<protein>
    <submittedName>
        <fullName evidence="3">Uncharacterized protein</fullName>
    </submittedName>
</protein>